<dbReference type="Ensembl" id="ENSPNAT00000075149.1">
    <property type="protein sequence ID" value="ENSPNAP00000067204.1"/>
    <property type="gene ID" value="ENSPNAG00000034318.1"/>
</dbReference>
<dbReference type="Proteomes" id="UP001501920">
    <property type="component" value="Chromosome 20"/>
</dbReference>
<gene>
    <name evidence="1" type="primary">C9orf135</name>
</gene>
<dbReference type="Pfam" id="PF15139">
    <property type="entry name" value="CFAP95"/>
    <property type="match status" value="1"/>
</dbReference>
<keyword evidence="2" id="KW-1185">Reference proteome</keyword>
<evidence type="ECO:0000313" key="2">
    <source>
        <dbReference type="Proteomes" id="UP001501920"/>
    </source>
</evidence>
<reference evidence="1 2" key="1">
    <citation type="submission" date="2020-10" db="EMBL/GenBank/DDBJ databases">
        <title>Pygocentrus nattereri (red-bellied piranha) genome, fPygNat1, primary haplotype.</title>
        <authorList>
            <person name="Myers G."/>
            <person name="Meyer A."/>
            <person name="Karagic N."/>
            <person name="Pippel M."/>
            <person name="Winkler S."/>
            <person name="Tracey A."/>
            <person name="Wood J."/>
            <person name="Formenti G."/>
            <person name="Howe K."/>
            <person name="Fedrigo O."/>
            <person name="Jarvis E.D."/>
        </authorList>
    </citation>
    <scope>NUCLEOTIDE SEQUENCE [LARGE SCALE GENOMIC DNA]</scope>
</reference>
<dbReference type="GeneTree" id="ENSGT00390000014593"/>
<name>A0AAR2KXJ2_PYGNA</name>
<dbReference type="InterPro" id="IPR027905">
    <property type="entry name" value="CFAP95"/>
</dbReference>
<dbReference type="PANTHER" id="PTHR35069">
    <property type="entry name" value="PROTEIN C9ORF135"/>
    <property type="match status" value="1"/>
</dbReference>
<evidence type="ECO:0000313" key="1">
    <source>
        <dbReference type="Ensembl" id="ENSPNAP00000067204.1"/>
    </source>
</evidence>
<sequence length="200" mass="23296">MYQPSQLGMNYSRTLVSNWHQNREAEPKDYDLTACRDGQKKLHKSTYKHFGTCLDADWSTTTETHMSQYLLKKEYEAKETPKSMVQASSFQSLVFDREAGHTGCKSILPRHRPDYNDMELCTVYALDYLPPRATTKEAVPVKAVMDKMVDFRRRQSHFTDVADHRRQGRNTWQDMNEAQAKVCGVMKPLYTDMDMYPSHP</sequence>
<organism evidence="1 2">
    <name type="scientific">Pygocentrus nattereri</name>
    <name type="common">Red-bellied piranha</name>
    <dbReference type="NCBI Taxonomy" id="42514"/>
    <lineage>
        <taxon>Eukaryota</taxon>
        <taxon>Metazoa</taxon>
        <taxon>Chordata</taxon>
        <taxon>Craniata</taxon>
        <taxon>Vertebrata</taxon>
        <taxon>Euteleostomi</taxon>
        <taxon>Actinopterygii</taxon>
        <taxon>Neopterygii</taxon>
        <taxon>Teleostei</taxon>
        <taxon>Ostariophysi</taxon>
        <taxon>Characiformes</taxon>
        <taxon>Characoidei</taxon>
        <taxon>Pygocentrus</taxon>
    </lineage>
</organism>
<dbReference type="AlphaFoldDB" id="A0AAR2KXJ2"/>
<proteinExistence type="predicted"/>
<reference evidence="1" key="2">
    <citation type="submission" date="2025-08" db="UniProtKB">
        <authorList>
            <consortium name="Ensembl"/>
        </authorList>
    </citation>
    <scope>IDENTIFICATION</scope>
</reference>
<dbReference type="GO" id="GO:0005886">
    <property type="term" value="C:plasma membrane"/>
    <property type="evidence" value="ECO:0007669"/>
    <property type="project" value="TreeGrafter"/>
</dbReference>
<dbReference type="PANTHER" id="PTHR35069:SF1">
    <property type="entry name" value="CILIA- AND FLAGELLA-ASSOCIATED PROTEIN 95"/>
    <property type="match status" value="1"/>
</dbReference>
<protein>
    <submittedName>
        <fullName evidence="1">Uncharacterized protein</fullName>
    </submittedName>
</protein>
<accession>A0AAR2KXJ2</accession>
<reference evidence="1" key="3">
    <citation type="submission" date="2025-09" db="UniProtKB">
        <authorList>
            <consortium name="Ensembl"/>
        </authorList>
    </citation>
    <scope>IDENTIFICATION</scope>
</reference>